<dbReference type="Proteomes" id="UP000009375">
    <property type="component" value="Unassembled WGS sequence"/>
</dbReference>
<dbReference type="Pfam" id="PF05124">
    <property type="entry name" value="S_layer_C"/>
    <property type="match status" value="1"/>
</dbReference>
<dbReference type="InterPro" id="IPR036388">
    <property type="entry name" value="WH-like_DNA-bd_sf"/>
</dbReference>
<protein>
    <submittedName>
        <fullName evidence="3">Transcriptional regulator, ArsR family</fullName>
    </submittedName>
</protein>
<sequence length="309" mass="34738">MVTMKNYILKSDGEGYFVNDTKLIEDINDVKPIADEKAMAIMKKLSKKPYNSANLSKELKLDKKATAFYIGKLEKAGLISIEPQKKGEVIKALYNSFSHEINENKIKFDPKMKSKENEYALAFFSKFINNGKFDGYICVGASDPHGEYKAVAKDSYYTAYLGMFLGQFIDLPASMPVVLDTDVISKNLFKKNLIVIGGPVTNLVTRDINNFMPIKFIKEEGWGLKDKNGIHVRDYEGTIEKIKNPFDKEKEIILIGGVRNIGTLSAMLAATRFSNITFKGYTGEIPWSRMVRGYDIDGDGQIDSIETVK</sequence>
<dbReference type="InterPro" id="IPR011991">
    <property type="entry name" value="ArsR-like_HTH"/>
</dbReference>
<gene>
    <name evidence="3" type="ORF">BJBARM4_0327</name>
</gene>
<evidence type="ECO:0000259" key="2">
    <source>
        <dbReference type="Pfam" id="PF05124"/>
    </source>
</evidence>
<dbReference type="AlphaFoldDB" id="D2EF20"/>
<evidence type="ECO:0000259" key="1">
    <source>
        <dbReference type="Pfam" id="PF01022"/>
    </source>
</evidence>
<dbReference type="Gene3D" id="1.10.10.10">
    <property type="entry name" value="Winged helix-like DNA-binding domain superfamily/Winged helix DNA-binding domain"/>
    <property type="match status" value="1"/>
</dbReference>
<dbReference type="GO" id="GO:0003700">
    <property type="term" value="F:DNA-binding transcription factor activity"/>
    <property type="evidence" value="ECO:0007669"/>
    <property type="project" value="InterPro"/>
</dbReference>
<feature type="domain" description="HTH arsR-type" evidence="1">
    <location>
        <begin position="36"/>
        <end position="80"/>
    </location>
</feature>
<evidence type="ECO:0000313" key="3">
    <source>
        <dbReference type="EMBL" id="EEZ93046.1"/>
    </source>
</evidence>
<accession>D2EF20</accession>
<organism evidence="3 4">
    <name type="scientific">Candidatus Parvarchaeum acidiphilum ARMAN-4</name>
    <dbReference type="NCBI Taxonomy" id="662760"/>
    <lineage>
        <taxon>Archaea</taxon>
        <taxon>Candidatus Parvarchaeota</taxon>
        <taxon>Candidatus Parvarchaeum</taxon>
    </lineage>
</organism>
<dbReference type="InterPro" id="IPR001845">
    <property type="entry name" value="HTH_ArsR_DNA-bd_dom"/>
</dbReference>
<name>D2EF20_PARA4</name>
<reference evidence="3 4" key="1">
    <citation type="journal article" date="2010" name="Proc. Natl. Acad. Sci. U.S.A.">
        <title>Enigmatic, ultrasmall, uncultivated Archaea.</title>
        <authorList>
            <person name="Baker B.J."/>
            <person name="Comolli L.R."/>
            <person name="Dick G.J."/>
            <person name="Hauser L.J."/>
            <person name="Hyatt D."/>
            <person name="Dill B.D."/>
            <person name="Land M.L."/>
            <person name="Verberkmoes N.C."/>
            <person name="Hettich R.L."/>
            <person name="Banfield J.F."/>
        </authorList>
    </citation>
    <scope>NUCLEOTIDE SEQUENCE [LARGE SCALE GENOMIC DNA]</scope>
</reference>
<dbReference type="InterPro" id="IPR036390">
    <property type="entry name" value="WH_DNA-bd_sf"/>
</dbReference>
<evidence type="ECO:0000313" key="4">
    <source>
        <dbReference type="Proteomes" id="UP000009375"/>
    </source>
</evidence>
<dbReference type="Pfam" id="PF01022">
    <property type="entry name" value="HTH_5"/>
    <property type="match status" value="1"/>
</dbReference>
<feature type="domain" description="S-layer protein outer" evidence="2">
    <location>
        <begin position="177"/>
        <end position="269"/>
    </location>
</feature>
<dbReference type="InterPro" id="IPR022651">
    <property type="entry name" value="S_layer_C"/>
</dbReference>
<dbReference type="SUPFAM" id="SSF46785">
    <property type="entry name" value="Winged helix' DNA-binding domain"/>
    <property type="match status" value="1"/>
</dbReference>
<dbReference type="CDD" id="cd00090">
    <property type="entry name" value="HTH_ARSR"/>
    <property type="match status" value="1"/>
</dbReference>
<proteinExistence type="predicted"/>
<dbReference type="EMBL" id="GG730043">
    <property type="protein sequence ID" value="EEZ93046.1"/>
    <property type="molecule type" value="Genomic_DNA"/>
</dbReference>